<dbReference type="Proteomes" id="UP001597106">
    <property type="component" value="Unassembled WGS sequence"/>
</dbReference>
<evidence type="ECO:0000313" key="2">
    <source>
        <dbReference type="Proteomes" id="UP001597106"/>
    </source>
</evidence>
<comment type="caution">
    <text evidence="1">The sequence shown here is derived from an EMBL/GenBank/DDBJ whole genome shotgun (WGS) entry which is preliminary data.</text>
</comment>
<gene>
    <name evidence="1" type="ORF">ACFQ1T_06400</name>
</gene>
<proteinExistence type="predicted"/>
<evidence type="ECO:0000313" key="1">
    <source>
        <dbReference type="EMBL" id="MFD0929408.1"/>
    </source>
</evidence>
<keyword evidence="2" id="KW-1185">Reference proteome</keyword>
<protein>
    <submittedName>
        <fullName evidence="1">Uncharacterized protein</fullName>
    </submittedName>
</protein>
<accession>A0ABW3GIC2</accession>
<reference evidence="2" key="1">
    <citation type="journal article" date="2019" name="Int. J. Syst. Evol. Microbiol.">
        <title>The Global Catalogue of Microorganisms (GCM) 10K type strain sequencing project: providing services to taxonomists for standard genome sequencing and annotation.</title>
        <authorList>
            <consortium name="The Broad Institute Genomics Platform"/>
            <consortium name="The Broad Institute Genome Sequencing Center for Infectious Disease"/>
            <person name="Wu L."/>
            <person name="Ma J."/>
        </authorList>
    </citation>
    <scope>NUCLEOTIDE SEQUENCE [LARGE SCALE GENOMIC DNA]</scope>
    <source>
        <strain evidence="2">CCUG 59685</strain>
    </source>
</reference>
<name>A0ABW3GIC2_9PROT</name>
<dbReference type="RefSeq" id="WP_194748551.1">
    <property type="nucleotide sequence ID" value="NZ_JBHTJW010000002.1"/>
</dbReference>
<sequence>MRFDHQPTTQLIRILKAGLGFKLNRRQRSAHEIAQLDQIAHTSGAHITWIEPQARTARAAPDECHQSMAKEH</sequence>
<dbReference type="EMBL" id="JBHTJW010000002">
    <property type="protein sequence ID" value="MFD0929408.1"/>
    <property type="molecule type" value="Genomic_DNA"/>
</dbReference>
<organism evidence="1 2">
    <name type="scientific">Methylophilus glucosoxydans</name>
    <dbReference type="NCBI Taxonomy" id="752553"/>
    <lineage>
        <taxon>Bacteria</taxon>
        <taxon>Pseudomonadati</taxon>
        <taxon>Pseudomonadota</taxon>
        <taxon>Betaproteobacteria</taxon>
        <taxon>Nitrosomonadales</taxon>
        <taxon>Methylophilaceae</taxon>
        <taxon>Methylophilus</taxon>
    </lineage>
</organism>